<sequence>MDFDTLRGVIGILLILGVAYLASSHKKSINWRTVGGAFAIQIFFAALVLYSDAGSNALEWLSTKVQNVINYAGDGIGFLFGNLGNDIAFGPGGIGFVFAIRVLPVIVFFSSLIAVLYYLGIMDKVVKFLGGGLAKLLKTSDPESLSATANIFVGQTEAPLVVRPFLPTMTRSELFAVMVGGLASVAGATLAGYAGLGVELKYLIAASFMAAPGGLLMAKFIMPETEVPKNDIDDVPDEGKEKDAVNVIDAAAEGAAKGMMLALNVGAMLMAFVALIALLNGIIGGVGEWIGVNDLTLQVILGYLFQPVAYMLGVPWEEAFKAGSFLGQKVVVNEFVAYIDFIQSKESLSAGTQAIITFALCGFANLSSIAILLGGIGSLAPSRRHDIAQLGMKAVFAATLANLMSAAIAGVFISLA</sequence>
<feature type="transmembrane region" description="Helical" evidence="7">
    <location>
        <begin position="94"/>
        <end position="119"/>
    </location>
</feature>
<evidence type="ECO:0000256" key="1">
    <source>
        <dbReference type="ARBA" id="ARBA00004651"/>
    </source>
</evidence>
<keyword evidence="3" id="KW-1003">Cell membrane</keyword>
<evidence type="ECO:0000256" key="6">
    <source>
        <dbReference type="ARBA" id="ARBA00023136"/>
    </source>
</evidence>
<name>A0ABZ0GQT1_9GAMM</name>
<dbReference type="PANTHER" id="PTHR10590:SF4">
    <property type="entry name" value="SOLUTE CARRIER FAMILY 28 MEMBER 3"/>
    <property type="match status" value="1"/>
</dbReference>
<feature type="transmembrane region" description="Helical" evidence="7">
    <location>
        <begin position="354"/>
        <end position="373"/>
    </location>
</feature>
<dbReference type="EMBL" id="CP136600">
    <property type="protein sequence ID" value="WOH38309.1"/>
    <property type="molecule type" value="Genomic_DNA"/>
</dbReference>
<evidence type="ECO:0000256" key="3">
    <source>
        <dbReference type="ARBA" id="ARBA00022475"/>
    </source>
</evidence>
<proteinExistence type="inferred from homology"/>
<evidence type="ECO:0000256" key="7">
    <source>
        <dbReference type="RuleBase" id="RU362018"/>
    </source>
</evidence>
<evidence type="ECO:0000259" key="8">
    <source>
        <dbReference type="Pfam" id="PF01773"/>
    </source>
</evidence>
<dbReference type="Pfam" id="PF07670">
    <property type="entry name" value="Gate"/>
    <property type="match status" value="1"/>
</dbReference>
<feature type="domain" description="Concentrative nucleoside transporter C-terminal" evidence="9">
    <location>
        <begin position="202"/>
        <end position="410"/>
    </location>
</feature>
<evidence type="ECO:0000259" key="9">
    <source>
        <dbReference type="Pfam" id="PF07662"/>
    </source>
</evidence>
<feature type="domain" description="Concentrative nucleoside transporter N-terminal" evidence="8">
    <location>
        <begin position="10"/>
        <end position="83"/>
    </location>
</feature>
<feature type="transmembrane region" description="Helical" evidence="7">
    <location>
        <begin position="394"/>
        <end position="415"/>
    </location>
</feature>
<feature type="domain" description="Nucleoside transporter/FeoB GTPase Gate" evidence="10">
    <location>
        <begin position="99"/>
        <end position="196"/>
    </location>
</feature>
<feature type="transmembrane region" description="Helical" evidence="7">
    <location>
        <begin position="261"/>
        <end position="283"/>
    </location>
</feature>
<comment type="subcellular location">
    <subcellularLocation>
        <location evidence="1">Cell membrane</location>
        <topology evidence="1">Multi-pass membrane protein</topology>
    </subcellularLocation>
</comment>
<accession>A0ABZ0GQT1</accession>
<dbReference type="InterPro" id="IPR011642">
    <property type="entry name" value="Gate_dom"/>
</dbReference>
<keyword evidence="5 7" id="KW-1133">Transmembrane helix</keyword>
<dbReference type="NCBIfam" id="TIGR00804">
    <property type="entry name" value="nupC"/>
    <property type="match status" value="1"/>
</dbReference>
<comment type="similarity">
    <text evidence="2 7">Belongs to the concentrative nucleoside transporter (CNT) (TC 2.A.41) family.</text>
</comment>
<keyword evidence="4 7" id="KW-0812">Transmembrane</keyword>
<dbReference type="InterPro" id="IPR011657">
    <property type="entry name" value="CNT_C_dom"/>
</dbReference>
<dbReference type="InterPro" id="IPR018270">
    <property type="entry name" value="C_nuclsd_transpt_met_bac"/>
</dbReference>
<keyword evidence="12" id="KW-1185">Reference proteome</keyword>
<evidence type="ECO:0000313" key="11">
    <source>
        <dbReference type="EMBL" id="WOH38309.1"/>
    </source>
</evidence>
<dbReference type="Pfam" id="PF07662">
    <property type="entry name" value="Nucleos_tra2_C"/>
    <property type="match status" value="1"/>
</dbReference>
<organism evidence="11 12">
    <name type="scientific">Thalassotalea fonticola</name>
    <dbReference type="NCBI Taxonomy" id="3065649"/>
    <lineage>
        <taxon>Bacteria</taxon>
        <taxon>Pseudomonadati</taxon>
        <taxon>Pseudomonadota</taxon>
        <taxon>Gammaproteobacteria</taxon>
        <taxon>Alteromonadales</taxon>
        <taxon>Colwelliaceae</taxon>
        <taxon>Thalassotalea</taxon>
    </lineage>
</organism>
<gene>
    <name evidence="11" type="ORF">RI844_03480</name>
</gene>
<dbReference type="InterPro" id="IPR008276">
    <property type="entry name" value="C_nuclsd_transpt"/>
</dbReference>
<protein>
    <recommendedName>
        <fullName evidence="7">Nucleoside permease</fullName>
    </recommendedName>
</protein>
<evidence type="ECO:0000256" key="2">
    <source>
        <dbReference type="ARBA" id="ARBA00009033"/>
    </source>
</evidence>
<feature type="transmembrane region" description="Helical" evidence="7">
    <location>
        <begin position="34"/>
        <end position="51"/>
    </location>
</feature>
<reference evidence="11 12" key="1">
    <citation type="submission" date="2023-09" db="EMBL/GenBank/DDBJ databases">
        <authorList>
            <person name="Qi X."/>
        </authorList>
    </citation>
    <scope>NUCLEOTIDE SEQUENCE [LARGE SCALE GENOMIC DNA]</scope>
    <source>
        <strain evidence="11 12">S1-1</strain>
    </source>
</reference>
<dbReference type="RefSeq" id="WP_348397081.1">
    <property type="nucleotide sequence ID" value="NZ_CP136600.1"/>
</dbReference>
<dbReference type="Proteomes" id="UP001301442">
    <property type="component" value="Chromosome"/>
</dbReference>
<dbReference type="Pfam" id="PF01773">
    <property type="entry name" value="Nucleos_tra2_N"/>
    <property type="match status" value="1"/>
</dbReference>
<feature type="transmembrane region" description="Helical" evidence="7">
    <location>
        <begin position="6"/>
        <end position="22"/>
    </location>
</feature>
<dbReference type="InterPro" id="IPR002668">
    <property type="entry name" value="CNT_N_dom"/>
</dbReference>
<feature type="transmembrane region" description="Helical" evidence="7">
    <location>
        <begin position="202"/>
        <end position="222"/>
    </location>
</feature>
<feature type="transmembrane region" description="Helical" evidence="7">
    <location>
        <begin position="174"/>
        <end position="196"/>
    </location>
</feature>
<keyword evidence="7" id="KW-0813">Transport</keyword>
<keyword evidence="6 7" id="KW-0472">Membrane</keyword>
<evidence type="ECO:0000259" key="10">
    <source>
        <dbReference type="Pfam" id="PF07670"/>
    </source>
</evidence>
<evidence type="ECO:0000313" key="12">
    <source>
        <dbReference type="Proteomes" id="UP001301442"/>
    </source>
</evidence>
<evidence type="ECO:0000256" key="4">
    <source>
        <dbReference type="ARBA" id="ARBA00022692"/>
    </source>
</evidence>
<evidence type="ECO:0000256" key="5">
    <source>
        <dbReference type="ARBA" id="ARBA00022989"/>
    </source>
</evidence>
<dbReference type="PANTHER" id="PTHR10590">
    <property type="entry name" value="SODIUM/NUCLEOSIDE COTRANSPORTER"/>
    <property type="match status" value="1"/>
</dbReference>